<reference evidence="3 4" key="1">
    <citation type="submission" date="2020-08" db="EMBL/GenBank/DDBJ databases">
        <title>Genomic Encyclopedia of Type Strains, Phase IV (KMG-IV): sequencing the most valuable type-strain genomes for metagenomic binning, comparative biology and taxonomic classification.</title>
        <authorList>
            <person name="Goeker M."/>
        </authorList>
    </citation>
    <scope>NUCLEOTIDE SEQUENCE [LARGE SCALE GENOMIC DNA]</scope>
    <source>
        <strain evidence="3 4">DSM 23958</strain>
    </source>
</reference>
<evidence type="ECO:0000313" key="3">
    <source>
        <dbReference type="EMBL" id="MBB5205773.1"/>
    </source>
</evidence>
<keyword evidence="4" id="KW-1185">Reference proteome</keyword>
<proteinExistence type="predicted"/>
<keyword evidence="2" id="KW-0732">Signal</keyword>
<name>A0A840S7X7_9BURK</name>
<sequence>MSRLFRGAACLFAFGSFLGAVHAGDVDEQRIGRELAAALSQEIRSLCVFDNGAPAGTRFAVVRKLKVAKGTYGGVKELLPEFGKLALQARADAVVDYNSSQRFGFWPWRVVRPVVTGTAIRWSEAPTQTCEALGGVRLETILLTNRSPESMARQEGAPARPPAVEIPQPSASEVEVPR</sequence>
<evidence type="ECO:0000256" key="2">
    <source>
        <dbReference type="SAM" id="SignalP"/>
    </source>
</evidence>
<accession>A0A840S7X7</accession>
<comment type="caution">
    <text evidence="3">The sequence shown here is derived from an EMBL/GenBank/DDBJ whole genome shotgun (WGS) entry which is preliminary data.</text>
</comment>
<dbReference type="RefSeq" id="WP_138855288.1">
    <property type="nucleotide sequence ID" value="NZ_CP040709.1"/>
</dbReference>
<dbReference type="EMBL" id="JACHHO010000005">
    <property type="protein sequence ID" value="MBB5205773.1"/>
    <property type="molecule type" value="Genomic_DNA"/>
</dbReference>
<protein>
    <submittedName>
        <fullName evidence="3">Uncharacterized protein</fullName>
    </submittedName>
</protein>
<feature type="region of interest" description="Disordered" evidence="1">
    <location>
        <begin position="147"/>
        <end position="178"/>
    </location>
</feature>
<dbReference type="Proteomes" id="UP000554837">
    <property type="component" value="Unassembled WGS sequence"/>
</dbReference>
<organism evidence="3 4">
    <name type="scientific">Inhella inkyongensis</name>
    <dbReference type="NCBI Taxonomy" id="392593"/>
    <lineage>
        <taxon>Bacteria</taxon>
        <taxon>Pseudomonadati</taxon>
        <taxon>Pseudomonadota</taxon>
        <taxon>Betaproteobacteria</taxon>
        <taxon>Burkholderiales</taxon>
        <taxon>Sphaerotilaceae</taxon>
        <taxon>Inhella</taxon>
    </lineage>
</organism>
<feature type="chain" id="PRO_5032474357" evidence="2">
    <location>
        <begin position="24"/>
        <end position="178"/>
    </location>
</feature>
<feature type="signal peptide" evidence="2">
    <location>
        <begin position="1"/>
        <end position="23"/>
    </location>
</feature>
<gene>
    <name evidence="3" type="ORF">HNQ51_003100</name>
</gene>
<dbReference type="OrthoDB" id="6704512at2"/>
<dbReference type="AlphaFoldDB" id="A0A840S7X7"/>
<evidence type="ECO:0000256" key="1">
    <source>
        <dbReference type="SAM" id="MobiDB-lite"/>
    </source>
</evidence>
<evidence type="ECO:0000313" key="4">
    <source>
        <dbReference type="Proteomes" id="UP000554837"/>
    </source>
</evidence>